<feature type="compositionally biased region" description="Basic residues" evidence="6">
    <location>
        <begin position="321"/>
        <end position="336"/>
    </location>
</feature>
<feature type="region of interest" description="Disordered" evidence="6">
    <location>
        <begin position="425"/>
        <end position="576"/>
    </location>
</feature>
<name>A0AA41SA09_PAPNU</name>
<dbReference type="GO" id="GO:0005634">
    <property type="term" value="C:nucleus"/>
    <property type="evidence" value="ECO:0007669"/>
    <property type="project" value="TreeGrafter"/>
</dbReference>
<dbReference type="InterPro" id="IPR000571">
    <property type="entry name" value="Znf_CCCH"/>
</dbReference>
<dbReference type="InterPro" id="IPR045124">
    <property type="entry name" value="Su(sable)-like"/>
</dbReference>
<keyword evidence="4 5" id="KW-0862">Zinc</keyword>
<feature type="zinc finger region" description="C3H1-type" evidence="5">
    <location>
        <begin position="393"/>
        <end position="421"/>
    </location>
</feature>
<dbReference type="PANTHER" id="PTHR13119">
    <property type="entry name" value="ZINC FINGER CCCH DOMAIN-CONTAINING PROTEI"/>
    <property type="match status" value="1"/>
</dbReference>
<evidence type="ECO:0000256" key="1">
    <source>
        <dbReference type="ARBA" id="ARBA00022723"/>
    </source>
</evidence>
<dbReference type="PANTHER" id="PTHR13119:SF12">
    <property type="entry name" value="PROTEIN SUPPRESSOR OF SABLE"/>
    <property type="match status" value="1"/>
</dbReference>
<dbReference type="InterPro" id="IPR036855">
    <property type="entry name" value="Znf_CCCH_sf"/>
</dbReference>
<dbReference type="AlphaFoldDB" id="A0AA41SA09"/>
<feature type="compositionally biased region" description="Polar residues" evidence="6">
    <location>
        <begin position="535"/>
        <end position="546"/>
    </location>
</feature>
<evidence type="ECO:0000259" key="7">
    <source>
        <dbReference type="PROSITE" id="PS50103"/>
    </source>
</evidence>
<feature type="region of interest" description="Disordered" evidence="6">
    <location>
        <begin position="288"/>
        <end position="336"/>
    </location>
</feature>
<dbReference type="PROSITE" id="PS50103">
    <property type="entry name" value="ZF_C3H1"/>
    <property type="match status" value="1"/>
</dbReference>
<dbReference type="SUPFAM" id="SSF90229">
    <property type="entry name" value="CCCH zinc finger"/>
    <property type="match status" value="1"/>
</dbReference>
<feature type="compositionally biased region" description="Polar residues" evidence="6">
    <location>
        <begin position="427"/>
        <end position="462"/>
    </location>
</feature>
<evidence type="ECO:0000313" key="8">
    <source>
        <dbReference type="EMBL" id="MCL7031330.1"/>
    </source>
</evidence>
<dbReference type="SMART" id="SM00356">
    <property type="entry name" value="ZnF_C3H1"/>
    <property type="match status" value="2"/>
</dbReference>
<dbReference type="Proteomes" id="UP001177140">
    <property type="component" value="Unassembled WGS sequence"/>
</dbReference>
<keyword evidence="9" id="KW-1185">Reference proteome</keyword>
<accession>A0AA41SA09</accession>
<evidence type="ECO:0000256" key="4">
    <source>
        <dbReference type="ARBA" id="ARBA00022833"/>
    </source>
</evidence>
<keyword evidence="3 5" id="KW-0863">Zinc-finger</keyword>
<feature type="domain" description="C3H1-type" evidence="7">
    <location>
        <begin position="393"/>
        <end position="421"/>
    </location>
</feature>
<feature type="compositionally biased region" description="Low complexity" evidence="6">
    <location>
        <begin position="602"/>
        <end position="618"/>
    </location>
</feature>
<evidence type="ECO:0000256" key="3">
    <source>
        <dbReference type="ARBA" id="ARBA00022771"/>
    </source>
</evidence>
<organism evidence="8 9">
    <name type="scientific">Papaver nudicaule</name>
    <name type="common">Iceland poppy</name>
    <dbReference type="NCBI Taxonomy" id="74823"/>
    <lineage>
        <taxon>Eukaryota</taxon>
        <taxon>Viridiplantae</taxon>
        <taxon>Streptophyta</taxon>
        <taxon>Embryophyta</taxon>
        <taxon>Tracheophyta</taxon>
        <taxon>Spermatophyta</taxon>
        <taxon>Magnoliopsida</taxon>
        <taxon>Ranunculales</taxon>
        <taxon>Papaveraceae</taxon>
        <taxon>Papaveroideae</taxon>
        <taxon>Papaver</taxon>
    </lineage>
</organism>
<feature type="region of interest" description="Disordered" evidence="6">
    <location>
        <begin position="597"/>
        <end position="619"/>
    </location>
</feature>
<dbReference type="EMBL" id="JAJJMA010111074">
    <property type="protein sequence ID" value="MCL7031330.1"/>
    <property type="molecule type" value="Genomic_DNA"/>
</dbReference>
<reference evidence="8" key="1">
    <citation type="submission" date="2022-03" db="EMBL/GenBank/DDBJ databases">
        <title>A functionally conserved STORR gene fusion in Papaver species that diverged 16.8 million years ago.</title>
        <authorList>
            <person name="Catania T."/>
        </authorList>
    </citation>
    <scope>NUCLEOTIDE SEQUENCE</scope>
    <source>
        <strain evidence="8">S-191538</strain>
    </source>
</reference>
<evidence type="ECO:0000256" key="6">
    <source>
        <dbReference type="SAM" id="MobiDB-lite"/>
    </source>
</evidence>
<dbReference type="GO" id="GO:0045892">
    <property type="term" value="P:negative regulation of DNA-templated transcription"/>
    <property type="evidence" value="ECO:0007669"/>
    <property type="project" value="InterPro"/>
</dbReference>
<dbReference type="GO" id="GO:0008270">
    <property type="term" value="F:zinc ion binding"/>
    <property type="evidence" value="ECO:0007669"/>
    <property type="project" value="UniProtKB-KW"/>
</dbReference>
<proteinExistence type="predicted"/>
<keyword evidence="2" id="KW-0677">Repeat</keyword>
<feature type="compositionally biased region" description="Polar residues" evidence="6">
    <location>
        <begin position="556"/>
        <end position="576"/>
    </location>
</feature>
<evidence type="ECO:0000313" key="9">
    <source>
        <dbReference type="Proteomes" id="UP001177140"/>
    </source>
</evidence>
<dbReference type="GO" id="GO:0003723">
    <property type="term" value="F:RNA binding"/>
    <property type="evidence" value="ECO:0007669"/>
    <property type="project" value="InterPro"/>
</dbReference>
<gene>
    <name evidence="8" type="ORF">MKW94_002817</name>
</gene>
<feature type="compositionally biased region" description="Low complexity" evidence="6">
    <location>
        <begin position="463"/>
        <end position="473"/>
    </location>
</feature>
<evidence type="ECO:0000256" key="2">
    <source>
        <dbReference type="ARBA" id="ARBA00022737"/>
    </source>
</evidence>
<keyword evidence="1 5" id="KW-0479">Metal-binding</keyword>
<sequence>MGQVIHSGFRHRRSHLKSKTVDTLLKIKSLCAHHQESQNIELNAGVRRNDVKNDVKDKNVEVVLGESENLSIGNDISIDDYSIENENVDCSIENNLLSRKNVEPLGIEEDLMSVDEVGSLVVNNCCDKFKELQHGINREPIQPTEDMQVQTSSSDHSVVAGEAQQEETGLKKPDSSVCILADMDIEDGEIPDGLGIYSELSSGKDQFHHEATKERGIEKEHQEEILKKKSERTLDRDYSLGVCNRKLKRDYGDALLLVAGNSGKENGEANVDATTKKRYADDWLQDAGTSDKAKGETAVSETTKKSTKVGEKRPRVLSKERKAKKKMNGRKKRAQTRIKEGVKKLRIEPPITKRSHDTTPLTKSQPCKFKVLQECKKSVQGCMKGDKCPFDHDLSKYPCNNYASNGFCSRGDSCLFSHKIVEAPMPSNVSPTKAVSQPSPNNLNTKRNQNTKDISPWTPNNISSRASLKTSSSTGTQVHKNPEQNVLGKLRPLAQPPKGVTLLSFGNSPLIDSSKKTDTDGTEASTQKDQESLKVPQNSNALLQKGTTPSTPSSSGQYSQNPVQNLQNKNSAQRAPSTALDFAAKYDSEMMKNRSKFTTGLSTTTDSSKTPSSAASSSLGDIQNRLMKASPLVQEFLFGFGGGYDKL</sequence>
<evidence type="ECO:0000256" key="5">
    <source>
        <dbReference type="PROSITE-ProRule" id="PRU00723"/>
    </source>
</evidence>
<comment type="caution">
    <text evidence="8">The sequence shown here is derived from an EMBL/GenBank/DDBJ whole genome shotgun (WGS) entry which is preliminary data.</text>
</comment>
<protein>
    <recommendedName>
        <fullName evidence="7">C3H1-type domain-containing protein</fullName>
    </recommendedName>
</protein>
<dbReference type="Gene3D" id="4.10.1000.10">
    <property type="entry name" value="Zinc finger, CCCH-type"/>
    <property type="match status" value="1"/>
</dbReference>
<feature type="compositionally biased region" description="Basic and acidic residues" evidence="6">
    <location>
        <begin position="302"/>
        <end position="320"/>
    </location>
</feature>